<dbReference type="PANTHER" id="PTHR30204">
    <property type="entry name" value="REDOX-CYCLING DRUG-SENSING TRANSCRIPTIONAL ACTIVATOR SOXR"/>
    <property type="match status" value="1"/>
</dbReference>
<dbReference type="RefSeq" id="WP_004868968.1">
    <property type="nucleotide sequence ID" value="NZ_CP005986.1"/>
</dbReference>
<keyword evidence="1" id="KW-0238">DNA-binding</keyword>
<dbReference type="PANTHER" id="PTHR30204:SF15">
    <property type="entry name" value="BLL5018 PROTEIN"/>
    <property type="match status" value="1"/>
</dbReference>
<dbReference type="AlphaFoldDB" id="A0A059ZXN3"/>
<feature type="domain" description="HTH merR-type" evidence="2">
    <location>
        <begin position="24"/>
        <end position="94"/>
    </location>
</feature>
<dbReference type="HOGENOM" id="CLU_045945_4_0_6"/>
<evidence type="ECO:0000313" key="3">
    <source>
        <dbReference type="EMBL" id="AIA56250.1"/>
    </source>
</evidence>
<dbReference type="InterPro" id="IPR009061">
    <property type="entry name" value="DNA-bd_dom_put_sf"/>
</dbReference>
<accession>A0A059ZXN3</accession>
<dbReference type="SUPFAM" id="SSF46955">
    <property type="entry name" value="Putative DNA-binding domain"/>
    <property type="match status" value="1"/>
</dbReference>
<evidence type="ECO:0000259" key="2">
    <source>
        <dbReference type="PROSITE" id="PS50937"/>
    </source>
</evidence>
<organism evidence="3 4">
    <name type="scientific">Acidithiobacillus caldus (strain ATCC 51756 / DSM 8584 / KU)</name>
    <dbReference type="NCBI Taxonomy" id="637389"/>
    <lineage>
        <taxon>Bacteria</taxon>
        <taxon>Pseudomonadati</taxon>
        <taxon>Pseudomonadota</taxon>
        <taxon>Acidithiobacillia</taxon>
        <taxon>Acidithiobacillales</taxon>
        <taxon>Acidithiobacillaceae</taxon>
        <taxon>Acidithiobacillus</taxon>
    </lineage>
</organism>
<proteinExistence type="predicted"/>
<gene>
    <name evidence="3" type="ORF">Acaty_c2405</name>
</gene>
<dbReference type="EMBL" id="CP005986">
    <property type="protein sequence ID" value="AIA56250.1"/>
    <property type="molecule type" value="Genomic_DNA"/>
</dbReference>
<evidence type="ECO:0000313" key="4">
    <source>
        <dbReference type="Proteomes" id="UP000005522"/>
    </source>
</evidence>
<name>A0A059ZXN3_ACICK</name>
<dbReference type="KEGG" id="acz:Acaty_c2405"/>
<dbReference type="Gene3D" id="1.10.1660.10">
    <property type="match status" value="1"/>
</dbReference>
<dbReference type="GO" id="GO:0003677">
    <property type="term" value="F:DNA binding"/>
    <property type="evidence" value="ECO:0007669"/>
    <property type="project" value="UniProtKB-KW"/>
</dbReference>
<dbReference type="GeneID" id="92932472"/>
<dbReference type="InterPro" id="IPR047057">
    <property type="entry name" value="MerR_fam"/>
</dbReference>
<dbReference type="GO" id="GO:0003700">
    <property type="term" value="F:DNA-binding transcription factor activity"/>
    <property type="evidence" value="ECO:0007669"/>
    <property type="project" value="InterPro"/>
</dbReference>
<dbReference type="PROSITE" id="PS50937">
    <property type="entry name" value="HTH_MERR_2"/>
    <property type="match status" value="1"/>
</dbReference>
<dbReference type="eggNOG" id="COG0789">
    <property type="taxonomic scope" value="Bacteria"/>
</dbReference>
<dbReference type="InterPro" id="IPR000551">
    <property type="entry name" value="MerR-type_HTH_dom"/>
</dbReference>
<sequence length="153" mass="17475">MAGPSSKVKAGKLEPLPDIPDKRYFSISEAAQLCGVKAHVLRYWEQEFPQLRPLKRRGNRRYYQKHDLLLARAIRQLLYGEGYTIHGARDRLQEPRPRETVATHPDQLSLGMEDLVTAGEETPWPQRLRFLRSEIGQLLRLCRGAIDGDGGSK</sequence>
<dbReference type="Proteomes" id="UP000005522">
    <property type="component" value="Chromosome"/>
</dbReference>
<evidence type="ECO:0000256" key="1">
    <source>
        <dbReference type="ARBA" id="ARBA00023125"/>
    </source>
</evidence>
<reference evidence="3 4" key="1">
    <citation type="journal article" date="2009" name="J. Bacteriol.">
        <title>Draft genome sequence of the extremely acidophilic bacterium Acidithiobacillus caldus ATCC 51756 reveals metabolic versatility in the genus Acidithiobacillus.</title>
        <authorList>
            <person name="Valdes J."/>
            <person name="Quatrini R."/>
            <person name="Hallberg K."/>
            <person name="Dopson M."/>
            <person name="Valenzuela P.D."/>
            <person name="Holmes D.S."/>
        </authorList>
    </citation>
    <scope>NUCLEOTIDE SEQUENCE [LARGE SCALE GENOMIC DNA]</scope>
    <source>
        <strain evidence="4">ATCC 51756 / DSM 8584 / KU</strain>
    </source>
</reference>
<dbReference type="Pfam" id="PF13411">
    <property type="entry name" value="MerR_1"/>
    <property type="match status" value="1"/>
</dbReference>
<dbReference type="FunFam" id="1.10.1660.10:FF:000003">
    <property type="entry name" value="MerR family transcriptional regulator"/>
    <property type="match status" value="1"/>
</dbReference>
<dbReference type="SMART" id="SM00422">
    <property type="entry name" value="HTH_MERR"/>
    <property type="match status" value="1"/>
</dbReference>
<protein>
    <submittedName>
        <fullName evidence="3">Transcriptional regulator, MerR family</fullName>
    </submittedName>
</protein>
<dbReference type="CDD" id="cd04765">
    <property type="entry name" value="HTH_MlrA-like_sg2"/>
    <property type="match status" value="1"/>
</dbReference>